<dbReference type="PANTHER" id="PTHR42994">
    <property type="entry name" value="PEPTIDASE T"/>
    <property type="match status" value="1"/>
</dbReference>
<feature type="active site" description="Proton acceptor" evidence="9 10">
    <location>
        <position position="175"/>
    </location>
</feature>
<evidence type="ECO:0000313" key="13">
    <source>
        <dbReference type="EMBL" id="VYU01041.1"/>
    </source>
</evidence>
<feature type="binding site" evidence="9 11">
    <location>
        <position position="141"/>
    </location>
    <ligand>
        <name>Zn(2+)</name>
        <dbReference type="ChEBI" id="CHEBI:29105"/>
        <label>2</label>
    </ligand>
</feature>
<evidence type="ECO:0000256" key="4">
    <source>
        <dbReference type="ARBA" id="ARBA00022670"/>
    </source>
</evidence>
<sequence>MENLIKRFVKYAKVHTTSNEDSETVPSTEIQKNLGKILVEDLKEIGLSDAYMDDKGYVYATLKANTDKKLKKIGFIAHMDTSPAASGENVNPQIHRNYDGGDIVVNKEKNIVLSPNEFSILSEKVGKTIITSDGTTLLGADDKAGITEIIEALKYIIENPQIEHSDIKVCFTPDEEVGRGADFFDVEGFNTDFAYTVDGGEIGELEYENFNASSVDIKIIGKSVHPGSAYNVMINAASVATEFHSMVPQNEVPEKTKGYEGFYMLTSISGEVDEAKLSYILRDFDLDGLNQRKAKIEEITKTLQQKYGEDRIIVEIKDSYYNMKEKIEPVMYIIDLAKKAMKDADIEPKIVPIRGGTDGARISYMGIPTPNLFTGGYNFHGYYEYAVAEEMEKAKEVIINIVKNNK</sequence>
<evidence type="ECO:0000256" key="3">
    <source>
        <dbReference type="ARBA" id="ARBA00022438"/>
    </source>
</evidence>
<dbReference type="PROSITE" id="PS00758">
    <property type="entry name" value="ARGE_DAPE_CPG2_1"/>
    <property type="match status" value="1"/>
</dbReference>
<name>A0A6N3BGJ0_9FIRM</name>
<keyword evidence="4 9" id="KW-0645">Protease</keyword>
<dbReference type="InterPro" id="IPR010161">
    <property type="entry name" value="Peptidase_M20B"/>
</dbReference>
<comment type="subcellular location">
    <subcellularLocation>
        <location evidence="9">Cytoplasm</location>
    </subcellularLocation>
</comment>
<dbReference type="SUPFAM" id="SSF53187">
    <property type="entry name" value="Zn-dependent exopeptidases"/>
    <property type="match status" value="1"/>
</dbReference>
<evidence type="ECO:0000256" key="9">
    <source>
        <dbReference type="HAMAP-Rule" id="MF_00550"/>
    </source>
</evidence>
<dbReference type="EC" id="3.4.11.4" evidence="9"/>
<reference evidence="13" key="1">
    <citation type="submission" date="2019-11" db="EMBL/GenBank/DDBJ databases">
        <authorList>
            <person name="Feng L."/>
        </authorList>
    </citation>
    <scope>NUCLEOTIDE SEQUENCE</scope>
    <source>
        <strain evidence="13">IbartlettiiLFYP30</strain>
    </source>
</reference>
<accession>A0A6N3BGJ0</accession>
<dbReference type="GO" id="GO:0008270">
    <property type="term" value="F:zinc ion binding"/>
    <property type="evidence" value="ECO:0007669"/>
    <property type="project" value="UniProtKB-UniRule"/>
</dbReference>
<dbReference type="PROSITE" id="PS00759">
    <property type="entry name" value="ARGE_DAPE_CPG2_2"/>
    <property type="match status" value="1"/>
</dbReference>
<evidence type="ECO:0000256" key="8">
    <source>
        <dbReference type="ARBA" id="ARBA00023049"/>
    </source>
</evidence>
<dbReference type="Pfam" id="PF01546">
    <property type="entry name" value="Peptidase_M20"/>
    <property type="match status" value="1"/>
</dbReference>
<evidence type="ECO:0000256" key="10">
    <source>
        <dbReference type="PIRSR" id="PIRSR037215-1"/>
    </source>
</evidence>
<dbReference type="HAMAP" id="MF_00550">
    <property type="entry name" value="Aminopeptidase_M20"/>
    <property type="match status" value="1"/>
</dbReference>
<dbReference type="GO" id="GO:0005737">
    <property type="term" value="C:cytoplasm"/>
    <property type="evidence" value="ECO:0007669"/>
    <property type="project" value="UniProtKB-SubCell"/>
</dbReference>
<feature type="binding site" evidence="9 11">
    <location>
        <position position="380"/>
    </location>
    <ligand>
        <name>Zn(2+)</name>
        <dbReference type="ChEBI" id="CHEBI:29105"/>
        <label>2</label>
    </ligand>
</feature>
<feature type="binding site" evidence="9 11">
    <location>
        <position position="78"/>
    </location>
    <ligand>
        <name>Zn(2+)</name>
        <dbReference type="ChEBI" id="CHEBI:29105"/>
        <label>1</label>
    </ligand>
</feature>
<keyword evidence="8 9" id="KW-0482">Metalloprotease</keyword>
<dbReference type="Gene3D" id="3.40.630.10">
    <property type="entry name" value="Zn peptidases"/>
    <property type="match status" value="1"/>
</dbReference>
<dbReference type="InterPro" id="IPR011650">
    <property type="entry name" value="Peptidase_M20_dimer"/>
</dbReference>
<comment type="cofactor">
    <cofactor evidence="9 11">
        <name>Zn(2+)</name>
        <dbReference type="ChEBI" id="CHEBI:29105"/>
    </cofactor>
    <text evidence="9 11">Binds 2 Zn(2+) ions per subunit.</text>
</comment>
<dbReference type="AlphaFoldDB" id="A0A6N3BGJ0"/>
<feature type="domain" description="Peptidase M20 dimerisation" evidence="12">
    <location>
        <begin position="207"/>
        <end position="310"/>
    </location>
</feature>
<dbReference type="SUPFAM" id="SSF55031">
    <property type="entry name" value="Bacterial exopeptidase dimerisation domain"/>
    <property type="match status" value="1"/>
</dbReference>
<evidence type="ECO:0000256" key="1">
    <source>
        <dbReference type="ARBA" id="ARBA00000870"/>
    </source>
</evidence>
<dbReference type="NCBIfam" id="NF009920">
    <property type="entry name" value="PRK13381.1"/>
    <property type="match status" value="1"/>
</dbReference>
<evidence type="ECO:0000256" key="2">
    <source>
        <dbReference type="ARBA" id="ARBA00009692"/>
    </source>
</evidence>
<feature type="active site" evidence="9 10">
    <location>
        <position position="80"/>
    </location>
</feature>
<keyword evidence="9" id="KW-0963">Cytoplasm</keyword>
<gene>
    <name evidence="9 13" type="primary">pepT</name>
    <name evidence="13" type="ORF">IBLFYP30_01518</name>
</gene>
<dbReference type="CDD" id="cd03892">
    <property type="entry name" value="M20_peptT"/>
    <property type="match status" value="1"/>
</dbReference>
<feature type="binding site" evidence="9 11">
    <location>
        <position position="176"/>
    </location>
    <ligand>
        <name>Zn(2+)</name>
        <dbReference type="ChEBI" id="CHEBI:29105"/>
        <label>2</label>
    </ligand>
</feature>
<proteinExistence type="inferred from homology"/>
<dbReference type="NCBIfam" id="NF003976">
    <property type="entry name" value="PRK05469.1"/>
    <property type="match status" value="1"/>
</dbReference>
<dbReference type="GO" id="GO:0043171">
    <property type="term" value="P:peptide catabolic process"/>
    <property type="evidence" value="ECO:0007669"/>
    <property type="project" value="UniProtKB-UniRule"/>
</dbReference>
<dbReference type="GO" id="GO:0006508">
    <property type="term" value="P:proteolysis"/>
    <property type="evidence" value="ECO:0007669"/>
    <property type="project" value="UniProtKB-UniRule"/>
</dbReference>
<evidence type="ECO:0000259" key="12">
    <source>
        <dbReference type="Pfam" id="PF07687"/>
    </source>
</evidence>
<dbReference type="PANTHER" id="PTHR42994:SF1">
    <property type="entry name" value="PEPTIDASE T"/>
    <property type="match status" value="1"/>
</dbReference>
<feature type="binding site" evidence="9 11">
    <location>
        <position position="141"/>
    </location>
    <ligand>
        <name>Zn(2+)</name>
        <dbReference type="ChEBI" id="CHEBI:29105"/>
        <label>1</label>
    </ligand>
</feature>
<dbReference type="GO" id="GO:0045148">
    <property type="term" value="F:tripeptide aminopeptidase activity"/>
    <property type="evidence" value="ECO:0007669"/>
    <property type="project" value="UniProtKB-UniRule"/>
</dbReference>
<dbReference type="NCBIfam" id="TIGR01882">
    <property type="entry name" value="peptidase-T"/>
    <property type="match status" value="1"/>
</dbReference>
<keyword evidence="3 9" id="KW-0031">Aminopeptidase</keyword>
<evidence type="ECO:0000256" key="7">
    <source>
        <dbReference type="ARBA" id="ARBA00022833"/>
    </source>
</evidence>
<dbReference type="Gene3D" id="3.30.70.360">
    <property type="match status" value="1"/>
</dbReference>
<protein>
    <recommendedName>
        <fullName evidence="9">Peptidase T</fullName>
        <ecNumber evidence="9">3.4.11.4</ecNumber>
    </recommendedName>
    <alternativeName>
        <fullName evidence="9">Aminotripeptidase</fullName>
        <shortName evidence="9">Tripeptidase</shortName>
    </alternativeName>
    <alternativeName>
        <fullName evidence="9">Tripeptide aminopeptidase</fullName>
    </alternativeName>
</protein>
<comment type="catalytic activity">
    <reaction evidence="1 9">
        <text>Release of the N-terminal residue from a tripeptide.</text>
        <dbReference type="EC" id="3.4.11.4"/>
    </reaction>
</comment>
<evidence type="ECO:0000256" key="11">
    <source>
        <dbReference type="PIRSR" id="PIRSR037215-2"/>
    </source>
</evidence>
<evidence type="ECO:0000256" key="6">
    <source>
        <dbReference type="ARBA" id="ARBA00022801"/>
    </source>
</evidence>
<comment type="similarity">
    <text evidence="2 9">Belongs to the peptidase M20B family.</text>
</comment>
<dbReference type="GO" id="GO:0008237">
    <property type="term" value="F:metallopeptidase activity"/>
    <property type="evidence" value="ECO:0007669"/>
    <property type="project" value="UniProtKB-KW"/>
</dbReference>
<keyword evidence="5 9" id="KW-0479">Metal-binding</keyword>
<dbReference type="InterPro" id="IPR036264">
    <property type="entry name" value="Bact_exopeptidase_dim_dom"/>
</dbReference>
<feature type="binding site" evidence="9 11">
    <location>
        <position position="198"/>
    </location>
    <ligand>
        <name>Zn(2+)</name>
        <dbReference type="ChEBI" id="CHEBI:29105"/>
        <label>1</label>
    </ligand>
</feature>
<evidence type="ECO:0000256" key="5">
    <source>
        <dbReference type="ARBA" id="ARBA00022723"/>
    </source>
</evidence>
<dbReference type="Pfam" id="PF07687">
    <property type="entry name" value="M20_dimer"/>
    <property type="match status" value="1"/>
</dbReference>
<keyword evidence="6 9" id="KW-0378">Hydrolase</keyword>
<dbReference type="InterPro" id="IPR001261">
    <property type="entry name" value="ArgE/DapE_CS"/>
</dbReference>
<keyword evidence="7 9" id="KW-0862">Zinc</keyword>
<organism evidence="13">
    <name type="scientific">Intestinibacter bartlettii</name>
    <dbReference type="NCBI Taxonomy" id="261299"/>
    <lineage>
        <taxon>Bacteria</taxon>
        <taxon>Bacillati</taxon>
        <taxon>Bacillota</taxon>
        <taxon>Clostridia</taxon>
        <taxon>Peptostreptococcales</taxon>
        <taxon>Peptostreptococcaceae</taxon>
        <taxon>Intestinibacter</taxon>
    </lineage>
</organism>
<dbReference type="InterPro" id="IPR002933">
    <property type="entry name" value="Peptidase_M20"/>
</dbReference>
<comment type="function">
    <text evidence="9">Cleaves the N-terminal amino acid of tripeptides.</text>
</comment>
<dbReference type="PIRSF" id="PIRSF037215">
    <property type="entry name" value="Peptidase_M20B"/>
    <property type="match status" value="1"/>
</dbReference>
<dbReference type="EMBL" id="CACRUE010000024">
    <property type="protein sequence ID" value="VYU01041.1"/>
    <property type="molecule type" value="Genomic_DNA"/>
</dbReference>